<organism evidence="1 2">
    <name type="scientific">Psilocybe cf. subviscida</name>
    <dbReference type="NCBI Taxonomy" id="2480587"/>
    <lineage>
        <taxon>Eukaryota</taxon>
        <taxon>Fungi</taxon>
        <taxon>Dikarya</taxon>
        <taxon>Basidiomycota</taxon>
        <taxon>Agaricomycotina</taxon>
        <taxon>Agaricomycetes</taxon>
        <taxon>Agaricomycetidae</taxon>
        <taxon>Agaricales</taxon>
        <taxon>Agaricineae</taxon>
        <taxon>Strophariaceae</taxon>
        <taxon>Psilocybe</taxon>
    </lineage>
</organism>
<name>A0A8H5BJW1_9AGAR</name>
<dbReference type="EMBL" id="JAACJJ010000016">
    <property type="protein sequence ID" value="KAF5324196.1"/>
    <property type="molecule type" value="Genomic_DNA"/>
</dbReference>
<comment type="caution">
    <text evidence="1">The sequence shown here is derived from an EMBL/GenBank/DDBJ whole genome shotgun (WGS) entry which is preliminary data.</text>
</comment>
<gene>
    <name evidence="1" type="ORF">D9619_011412</name>
</gene>
<sequence>MSRSPLYTLFRVFAVDSDAMGMSTCPIPSPGKSATREEEICDVFILFLHSFKTHGACTTDNRPTAVASLLHPISSIYNPKRGGANWAHFVILFFAASDARLIARSFFDASVALTRDEAASMADRNEAA</sequence>
<evidence type="ECO:0000313" key="2">
    <source>
        <dbReference type="Proteomes" id="UP000567179"/>
    </source>
</evidence>
<keyword evidence="2" id="KW-1185">Reference proteome</keyword>
<dbReference type="Proteomes" id="UP000567179">
    <property type="component" value="Unassembled WGS sequence"/>
</dbReference>
<protein>
    <submittedName>
        <fullName evidence="1">Uncharacterized protein</fullName>
    </submittedName>
</protein>
<dbReference type="AlphaFoldDB" id="A0A8H5BJW1"/>
<reference evidence="1 2" key="1">
    <citation type="journal article" date="2020" name="ISME J.">
        <title>Uncovering the hidden diversity of litter-decomposition mechanisms in mushroom-forming fungi.</title>
        <authorList>
            <person name="Floudas D."/>
            <person name="Bentzer J."/>
            <person name="Ahren D."/>
            <person name="Johansson T."/>
            <person name="Persson P."/>
            <person name="Tunlid A."/>
        </authorList>
    </citation>
    <scope>NUCLEOTIDE SEQUENCE [LARGE SCALE GENOMIC DNA]</scope>
    <source>
        <strain evidence="1 2">CBS 101986</strain>
    </source>
</reference>
<accession>A0A8H5BJW1</accession>
<evidence type="ECO:0000313" key="1">
    <source>
        <dbReference type="EMBL" id="KAF5324196.1"/>
    </source>
</evidence>
<proteinExistence type="predicted"/>